<name>F7L021_9FUSO</name>
<keyword evidence="1" id="KW-0472">Membrane</keyword>
<organism evidence="2 3">
    <name type="scientific">Fusobacterium animalis 11_3_2</name>
    <dbReference type="NCBI Taxonomy" id="457403"/>
    <lineage>
        <taxon>Bacteria</taxon>
        <taxon>Fusobacteriati</taxon>
        <taxon>Fusobacteriota</taxon>
        <taxon>Fusobacteriia</taxon>
        <taxon>Fusobacteriales</taxon>
        <taxon>Fusobacteriaceae</taxon>
        <taxon>Fusobacterium</taxon>
    </lineage>
</organism>
<protein>
    <submittedName>
        <fullName evidence="2">Uncharacterized protein</fullName>
    </submittedName>
</protein>
<dbReference type="PATRIC" id="fig|457403.8.peg.1206"/>
<evidence type="ECO:0000313" key="2">
    <source>
        <dbReference type="EMBL" id="EGN67176.1"/>
    </source>
</evidence>
<feature type="transmembrane region" description="Helical" evidence="1">
    <location>
        <begin position="57"/>
        <end position="78"/>
    </location>
</feature>
<keyword evidence="1" id="KW-0812">Transmembrane</keyword>
<evidence type="ECO:0000256" key="1">
    <source>
        <dbReference type="SAM" id="Phobius"/>
    </source>
</evidence>
<dbReference type="AlphaFoldDB" id="F7L021"/>
<accession>F7L021</accession>
<keyword evidence="1" id="KW-1133">Transmembrane helix</keyword>
<dbReference type="Proteomes" id="UP000004160">
    <property type="component" value="Unassembled WGS sequence"/>
</dbReference>
<reference evidence="2" key="1">
    <citation type="submission" date="2011-05" db="EMBL/GenBank/DDBJ databases">
        <title>The Genome Sequence of Fusobacterium sp. 11_3_2.</title>
        <authorList>
            <consortium name="The Broad Institute Genome Sequencing Platform"/>
            <person name="Earl A."/>
            <person name="Ward D."/>
            <person name="Feldgarden M."/>
            <person name="Gevers D."/>
            <person name="Sibley C.D."/>
            <person name="White A.P."/>
            <person name="Crowley S."/>
            <person name="Surette M."/>
            <person name="Strauss J.C."/>
            <person name="Ambrose C.E."/>
            <person name="Allen-Vercoe E."/>
            <person name="Young S.K."/>
            <person name="Zeng Q."/>
            <person name="Gargeya S."/>
            <person name="Fitzgerald M."/>
            <person name="Haas B."/>
            <person name="Abouelleil A."/>
            <person name="Alvarado L."/>
            <person name="Arachchi H.M."/>
            <person name="Berlin A."/>
            <person name="Brown A."/>
            <person name="Chapman S.B."/>
            <person name="Chen Z."/>
            <person name="Dunbar C."/>
            <person name="Freedman E."/>
            <person name="Gearin G."/>
            <person name="Gellesch M."/>
            <person name="Goldberg J."/>
            <person name="Griggs A."/>
            <person name="Gujja S."/>
            <person name="Heiman D."/>
            <person name="Howarth C."/>
            <person name="Larson L."/>
            <person name="Lui A."/>
            <person name="MacDonald P.J.P."/>
            <person name="Mehta T."/>
            <person name="Montmayeur A."/>
            <person name="Murphy C."/>
            <person name="Neiman D."/>
            <person name="Pearson M."/>
            <person name="Priest M."/>
            <person name="Roberts A."/>
            <person name="Saif S."/>
            <person name="Shea T."/>
            <person name="Shenoy N."/>
            <person name="Sisk P."/>
            <person name="Stolte C."/>
            <person name="Sykes S."/>
            <person name="Wortman J."/>
            <person name="Nusbaum C."/>
            <person name="Birren B."/>
        </authorList>
    </citation>
    <scope>NUCLEOTIDE SEQUENCE [LARGE SCALE GENOMIC DNA]</scope>
    <source>
        <strain evidence="2">11_3_2</strain>
    </source>
</reference>
<dbReference type="EMBL" id="ACUO01000016">
    <property type="protein sequence ID" value="EGN67176.1"/>
    <property type="molecule type" value="Genomic_DNA"/>
</dbReference>
<comment type="caution">
    <text evidence="2">The sequence shown here is derived from an EMBL/GenBank/DDBJ whole genome shotgun (WGS) entry which is preliminary data.</text>
</comment>
<gene>
    <name evidence="2" type="ORF">HMPREF0401_01192</name>
</gene>
<evidence type="ECO:0000313" key="3">
    <source>
        <dbReference type="Proteomes" id="UP000004160"/>
    </source>
</evidence>
<dbReference type="HOGENOM" id="CLU_2649249_0_0_0"/>
<sequence>MSNMQRHQIDNTFLHQAMLEENNMQMEEEKILDSISKNDGKDFWNDLAECINIMTDMLLNSLQIIICLVILIVLFFVVF</sequence>
<proteinExistence type="predicted"/>
<keyword evidence="3" id="KW-1185">Reference proteome</keyword>